<evidence type="ECO:0000313" key="1">
    <source>
        <dbReference type="EMBL" id="RPE66963.1"/>
    </source>
</evidence>
<dbReference type="AlphaFoldDB" id="A0A3N4U897"/>
<keyword evidence="2" id="KW-1185">Reference proteome</keyword>
<gene>
    <name evidence="1" type="ORF">EDD53_1363</name>
</gene>
<proteinExistence type="predicted"/>
<dbReference type="OrthoDB" id="9806367at2"/>
<dbReference type="InterPro" id="IPR021335">
    <property type="entry name" value="DUF2948"/>
</dbReference>
<dbReference type="RefSeq" id="WP_123792440.1">
    <property type="nucleotide sequence ID" value="NZ_RKQK01000002.1"/>
</dbReference>
<dbReference type="EMBL" id="RKQK01000002">
    <property type="protein sequence ID" value="RPE66963.1"/>
    <property type="molecule type" value="Genomic_DNA"/>
</dbReference>
<dbReference type="Pfam" id="PF11164">
    <property type="entry name" value="DUF2948"/>
    <property type="match status" value="1"/>
</dbReference>
<reference evidence="1 2" key="1">
    <citation type="submission" date="2018-11" db="EMBL/GenBank/DDBJ databases">
        <title>Genomic Encyclopedia of Type Strains, Phase IV (KMG-IV): sequencing the most valuable type-strain genomes for metagenomic binning, comparative biology and taxonomic classification.</title>
        <authorList>
            <person name="Goeker M."/>
        </authorList>
    </citation>
    <scope>NUCLEOTIDE SEQUENCE [LARGE SCALE GENOMIC DNA]</scope>
    <source>
        <strain evidence="1 2">DSM 104731</strain>
    </source>
</reference>
<dbReference type="Proteomes" id="UP000269689">
    <property type="component" value="Unassembled WGS sequence"/>
</dbReference>
<comment type="caution">
    <text evidence="1">The sequence shown here is derived from an EMBL/GenBank/DDBJ whole genome shotgun (WGS) entry which is preliminary data.</text>
</comment>
<evidence type="ECO:0000313" key="2">
    <source>
        <dbReference type="Proteomes" id="UP000269689"/>
    </source>
</evidence>
<sequence length="159" mass="17399">MTTDARFEDGGDTPLMLKAHDTDDLTILSALCQDAIVPVGEISYNTEQRRFAMLLNRFRWEDVDRATKHKRSVERVQSVLLFDDVLTAKSSGVSAKDKETVISILSITFTAGPDGTGTALITLAGDGEIHLALEALDITLKDVTRPYVAPSKKQPTHKA</sequence>
<organism evidence="1 2">
    <name type="scientific">Pacificibacter maritimus</name>
    <dbReference type="NCBI Taxonomy" id="762213"/>
    <lineage>
        <taxon>Bacteria</taxon>
        <taxon>Pseudomonadati</taxon>
        <taxon>Pseudomonadota</taxon>
        <taxon>Alphaproteobacteria</taxon>
        <taxon>Rhodobacterales</taxon>
        <taxon>Roseobacteraceae</taxon>
        <taxon>Pacificibacter</taxon>
    </lineage>
</organism>
<name>A0A3N4U897_9RHOB</name>
<accession>A0A3N4U897</accession>
<protein>
    <submittedName>
        <fullName evidence="1">DUF2948 family protein</fullName>
    </submittedName>
</protein>